<dbReference type="Proteomes" id="UP000317265">
    <property type="component" value="Unassembled WGS sequence"/>
</dbReference>
<name>A0A520KI39_9CREN</name>
<evidence type="ECO:0000256" key="3">
    <source>
        <dbReference type="ARBA" id="ARBA00023204"/>
    </source>
</evidence>
<dbReference type="CDD" id="cd00056">
    <property type="entry name" value="ENDO3c"/>
    <property type="match status" value="1"/>
</dbReference>
<keyword evidence="5 7" id="KW-0511">Multifunctional enzyme</keyword>
<dbReference type="GO" id="GO:0016799">
    <property type="term" value="F:hydrolase activity, hydrolyzing N-glycosyl compounds"/>
    <property type="evidence" value="ECO:0007669"/>
    <property type="project" value="UniProtKB-UniRule"/>
</dbReference>
<feature type="site" description="Important for guanine/8-oxoguanine distinction" evidence="7">
    <location>
        <position position="260"/>
    </location>
</feature>
<feature type="active site" evidence="7">
    <location>
        <position position="200"/>
    </location>
</feature>
<dbReference type="EC" id="3.2.2.-" evidence="7"/>
<dbReference type="GO" id="GO:0006284">
    <property type="term" value="P:base-excision repair"/>
    <property type="evidence" value="ECO:0007669"/>
    <property type="project" value="UniProtKB-UniRule"/>
</dbReference>
<keyword evidence="4 7" id="KW-0456">Lyase</keyword>
<comment type="caution">
    <text evidence="9">The sequence shown here is derived from an EMBL/GenBank/DDBJ whole genome shotgun (WGS) entry which is preliminary data.</text>
</comment>
<dbReference type="EMBL" id="RXIH01000006">
    <property type="protein sequence ID" value="RZN57478.1"/>
    <property type="molecule type" value="Genomic_DNA"/>
</dbReference>
<keyword evidence="2 7" id="KW-0378">Hydrolase</keyword>
<dbReference type="GO" id="GO:0140078">
    <property type="term" value="F:class I DNA-(apurinic or apyrimidinic site) endonuclease activity"/>
    <property type="evidence" value="ECO:0007669"/>
    <property type="project" value="UniProtKB-EC"/>
</dbReference>
<dbReference type="EC" id="4.2.99.18" evidence="7"/>
<dbReference type="AlphaFoldDB" id="A0A520KI39"/>
<organism evidence="9 11">
    <name type="scientific">Thermoproteota archaeon</name>
    <dbReference type="NCBI Taxonomy" id="2056631"/>
    <lineage>
        <taxon>Archaea</taxon>
        <taxon>Thermoproteota</taxon>
    </lineage>
</organism>
<proteinExistence type="inferred from homology"/>
<keyword evidence="1 7" id="KW-0227">DNA damage</keyword>
<keyword evidence="6 7" id="KW-0326">Glycosidase</keyword>
<evidence type="ECO:0000256" key="4">
    <source>
        <dbReference type="ARBA" id="ARBA00023239"/>
    </source>
</evidence>
<dbReference type="InterPro" id="IPR011257">
    <property type="entry name" value="DNA_glycosylase"/>
</dbReference>
<evidence type="ECO:0000256" key="1">
    <source>
        <dbReference type="ARBA" id="ARBA00022763"/>
    </source>
</evidence>
<dbReference type="NCBIfam" id="NF002305">
    <property type="entry name" value="PRK01229.1"/>
    <property type="match status" value="1"/>
</dbReference>
<keyword evidence="3 7" id="KW-0234">DNA repair</keyword>
<reference evidence="9 11" key="2">
    <citation type="journal article" date="2019" name="Nat. Microbiol.">
        <title>Wide diversity of methane and short-chain alkane metabolisms in uncultured archaea.</title>
        <authorList>
            <person name="Borrel G."/>
            <person name="Adam P.S."/>
            <person name="McKay L.J."/>
            <person name="Chen L.X."/>
            <person name="Sierra-Garcia I.N."/>
            <person name="Sieber C.M."/>
            <person name="Letourneur Q."/>
            <person name="Ghozlane A."/>
            <person name="Andersen G.L."/>
            <person name="Li W.J."/>
            <person name="Hallam S.J."/>
            <person name="Muyzer G."/>
            <person name="de Oliveira V.M."/>
            <person name="Inskeep W.P."/>
            <person name="Banfield J.F."/>
            <person name="Gribaldo S."/>
        </authorList>
    </citation>
    <scope>NUCLEOTIDE SEQUENCE [LARGE SCALE GENOMIC DNA]</scope>
    <source>
        <strain evidence="9">Verst-YHS</strain>
    </source>
</reference>
<evidence type="ECO:0000313" key="9">
    <source>
        <dbReference type="EMBL" id="RZN57478.1"/>
    </source>
</evidence>
<evidence type="ECO:0000313" key="12">
    <source>
        <dbReference type="Proteomes" id="UP000317265"/>
    </source>
</evidence>
<sequence>MNVIIVEFGGNVIHSCCSVDYFEDFALLLEELSGFPHIVFSVENLSDRFKVKIGIIDFIEELKKIIEKCKDIVEKRIKEFENIGTDEDLIFKELCFCILTANFSAEKGIIIQNTINNGFINLSKEELYNELIKLGYRYPNRSEYVIEARKYYGNLLKIIKSFSNTKSLREWLVKNIKGIGYKEASHFLRNIGFKDVAIIDRHILRFLKNKGLIIEDFKNLTRKRYSEIENLLSGIADKLNKTLAELDLYIWYLMTGKILK</sequence>
<dbReference type="Gene3D" id="1.10.340.30">
    <property type="entry name" value="Hypothetical protein, domain 2"/>
    <property type="match status" value="1"/>
</dbReference>
<comment type="catalytic activity">
    <reaction evidence="7">
        <text>2'-deoxyribonucleotide-(2'-deoxyribose 5'-phosphate)-2'-deoxyribonucleotide-DNA = a 3'-end 2'-deoxyribonucleotide-(2,3-dehydro-2,3-deoxyribose 5'-phosphate)-DNA + a 5'-end 5'-phospho-2'-deoxyribonucleoside-DNA + H(+)</text>
        <dbReference type="Rhea" id="RHEA:66592"/>
        <dbReference type="Rhea" id="RHEA-COMP:13180"/>
        <dbReference type="Rhea" id="RHEA-COMP:16897"/>
        <dbReference type="Rhea" id="RHEA-COMP:17067"/>
        <dbReference type="ChEBI" id="CHEBI:15378"/>
        <dbReference type="ChEBI" id="CHEBI:136412"/>
        <dbReference type="ChEBI" id="CHEBI:157695"/>
        <dbReference type="ChEBI" id="CHEBI:167181"/>
        <dbReference type="EC" id="4.2.99.18"/>
    </reaction>
</comment>
<comment type="function">
    <text evidence="7">Catalyzes the excision of an oxidatively damaged form of guanine (7,8-dihydro-8-oxoguanine = 8-oxoG) from DNA. Also cleaves the DNA backbone at apurinic/apyrimidinic sites (AP sites).</text>
</comment>
<dbReference type="SUPFAM" id="SSF48150">
    <property type="entry name" value="DNA-glycosylase"/>
    <property type="match status" value="1"/>
</dbReference>
<evidence type="ECO:0000256" key="2">
    <source>
        <dbReference type="ARBA" id="ARBA00022801"/>
    </source>
</evidence>
<dbReference type="EMBL" id="QNVI01000045">
    <property type="protein sequence ID" value="TDA38642.1"/>
    <property type="molecule type" value="Genomic_DNA"/>
</dbReference>
<protein>
    <recommendedName>
        <fullName evidence="7">8-oxoguanine DNA glycosylase/AP lyase</fullName>
    </recommendedName>
    <domain>
        <recommendedName>
            <fullName evidence="7">8-oxoguanine DNA glycosylase</fullName>
            <shortName evidence="7">8-oxoG DNA glycosylase</shortName>
            <ecNumber evidence="7">3.2.2.-</ecNumber>
        </recommendedName>
    </domain>
    <domain>
        <recommendedName>
            <fullName evidence="7">DNA-(apurinic or apyrimidinic site) lyase</fullName>
            <shortName evidence="7">AP lyase</shortName>
            <ecNumber evidence="7">4.2.99.18</ecNumber>
        </recommendedName>
    </domain>
</protein>
<dbReference type="InterPro" id="IPR012092">
    <property type="entry name" value="DNA_glyclase/AP_lyase_Ogg"/>
</dbReference>
<dbReference type="Pfam" id="PF22175">
    <property type="entry name" value="Ogg-HhH"/>
    <property type="match status" value="1"/>
</dbReference>
<evidence type="ECO:0000256" key="6">
    <source>
        <dbReference type="ARBA" id="ARBA00023295"/>
    </source>
</evidence>
<dbReference type="InterPro" id="IPR023170">
    <property type="entry name" value="HhH_base_excis_C"/>
</dbReference>
<gene>
    <name evidence="7" type="primary">ogg</name>
    <name evidence="10" type="ORF">DSO09_03940</name>
    <name evidence="9" type="ORF">EF809_00755</name>
</gene>
<evidence type="ECO:0000313" key="10">
    <source>
        <dbReference type="EMBL" id="TDA38642.1"/>
    </source>
</evidence>
<dbReference type="SMART" id="SM00478">
    <property type="entry name" value="ENDO3c"/>
    <property type="match status" value="1"/>
</dbReference>
<reference evidence="10 12" key="1">
    <citation type="journal article" date="2019" name="Nat. Microbiol.">
        <title>Expanding anaerobic alkane metabolism in the domain of Archaea.</title>
        <authorList>
            <person name="Wang Y."/>
            <person name="Wegener G."/>
            <person name="Hou J."/>
            <person name="Wang F."/>
            <person name="Xiao X."/>
        </authorList>
    </citation>
    <scope>NUCLEOTIDE SEQUENCE [LARGE SCALE GENOMIC DNA]</scope>
    <source>
        <strain evidence="10">WYZ-LMO11</strain>
    </source>
</reference>
<feature type="active site" evidence="7">
    <location>
        <position position="182"/>
    </location>
</feature>
<evidence type="ECO:0000256" key="5">
    <source>
        <dbReference type="ARBA" id="ARBA00023268"/>
    </source>
</evidence>
<evidence type="ECO:0000259" key="8">
    <source>
        <dbReference type="SMART" id="SM00478"/>
    </source>
</evidence>
<accession>A0A520KI39</accession>
<dbReference type="Proteomes" id="UP000316080">
    <property type="component" value="Unassembled WGS sequence"/>
</dbReference>
<evidence type="ECO:0000313" key="11">
    <source>
        <dbReference type="Proteomes" id="UP000316080"/>
    </source>
</evidence>
<dbReference type="InterPro" id="IPR003265">
    <property type="entry name" value="HhH-GPD_domain"/>
</dbReference>
<feature type="domain" description="HhH-GPD" evidence="8">
    <location>
        <begin position="99"/>
        <end position="255"/>
    </location>
</feature>
<dbReference type="Gene3D" id="1.10.1670.10">
    <property type="entry name" value="Helix-hairpin-Helix base-excision DNA repair enzymes (C-terminal)"/>
    <property type="match status" value="1"/>
</dbReference>
<comment type="similarity">
    <text evidence="7">Belongs to the type-2 OGG1 family.</text>
</comment>
<dbReference type="HAMAP" id="MF_00241">
    <property type="entry name" value="Ogg"/>
    <property type="match status" value="1"/>
</dbReference>
<evidence type="ECO:0000256" key="7">
    <source>
        <dbReference type="HAMAP-Rule" id="MF_00241"/>
    </source>
</evidence>